<reference evidence="3" key="1">
    <citation type="journal article" date="2018" name="Nat. Plants">
        <title>Whole-genome landscape of Medicago truncatula symbiotic genes.</title>
        <authorList>
            <person name="Pecrix Y."/>
            <person name="Gamas P."/>
            <person name="Carrere S."/>
        </authorList>
    </citation>
    <scope>NUCLEOTIDE SEQUENCE</scope>
    <source>
        <tissue evidence="3">Leaves</tissue>
    </source>
</reference>
<dbReference type="InterPro" id="IPR036047">
    <property type="entry name" value="F-box-like_dom_sf"/>
</dbReference>
<feature type="chain" id="PRO_5017260286" evidence="1">
    <location>
        <begin position="21"/>
        <end position="433"/>
    </location>
</feature>
<dbReference type="Proteomes" id="UP000265566">
    <property type="component" value="Chromosome 5"/>
</dbReference>
<dbReference type="SMART" id="SM00256">
    <property type="entry name" value="FBOX"/>
    <property type="match status" value="1"/>
</dbReference>
<evidence type="ECO:0000259" key="2">
    <source>
        <dbReference type="PROSITE" id="PS50181"/>
    </source>
</evidence>
<accession>A0A396HQQ0</accession>
<dbReference type="AlphaFoldDB" id="A0A396HQQ0"/>
<dbReference type="OrthoDB" id="1415606at2759"/>
<dbReference type="InterPro" id="IPR001810">
    <property type="entry name" value="F-box_dom"/>
</dbReference>
<proteinExistence type="predicted"/>
<dbReference type="PROSITE" id="PS50181">
    <property type="entry name" value="FBOX"/>
    <property type="match status" value="1"/>
</dbReference>
<protein>
    <submittedName>
        <fullName evidence="3">Putative F-box domain-containing protein</fullName>
    </submittedName>
</protein>
<dbReference type="SUPFAM" id="SSF81383">
    <property type="entry name" value="F-box domain"/>
    <property type="match status" value="1"/>
</dbReference>
<keyword evidence="1" id="KW-0732">Signal</keyword>
<feature type="signal peptide" evidence="1">
    <location>
        <begin position="1"/>
        <end position="20"/>
    </location>
</feature>
<organism evidence="3">
    <name type="scientific">Medicago truncatula</name>
    <name type="common">Barrel medic</name>
    <name type="synonym">Medicago tribuloides</name>
    <dbReference type="NCBI Taxonomy" id="3880"/>
    <lineage>
        <taxon>Eukaryota</taxon>
        <taxon>Viridiplantae</taxon>
        <taxon>Streptophyta</taxon>
        <taxon>Embryophyta</taxon>
        <taxon>Tracheophyta</taxon>
        <taxon>Spermatophyta</taxon>
        <taxon>Magnoliopsida</taxon>
        <taxon>eudicotyledons</taxon>
        <taxon>Gunneridae</taxon>
        <taxon>Pentapetalae</taxon>
        <taxon>rosids</taxon>
        <taxon>fabids</taxon>
        <taxon>Fabales</taxon>
        <taxon>Fabaceae</taxon>
        <taxon>Papilionoideae</taxon>
        <taxon>50 kb inversion clade</taxon>
        <taxon>NPAAA clade</taxon>
        <taxon>Hologalegina</taxon>
        <taxon>IRL clade</taxon>
        <taxon>Trifolieae</taxon>
        <taxon>Medicago</taxon>
    </lineage>
</organism>
<dbReference type="PANTHER" id="PTHR31672:SF13">
    <property type="entry name" value="F-BOX PROTEIN CPR30-LIKE"/>
    <property type="match status" value="1"/>
</dbReference>
<dbReference type="Gene3D" id="1.20.1280.50">
    <property type="match status" value="1"/>
</dbReference>
<feature type="domain" description="F-box" evidence="2">
    <location>
        <begin position="39"/>
        <end position="88"/>
    </location>
</feature>
<dbReference type="InterPro" id="IPR017451">
    <property type="entry name" value="F-box-assoc_interact_dom"/>
</dbReference>
<dbReference type="InterPro" id="IPR006527">
    <property type="entry name" value="F-box-assoc_dom_typ1"/>
</dbReference>
<dbReference type="InterPro" id="IPR050796">
    <property type="entry name" value="SCF_F-box_component"/>
</dbReference>
<dbReference type="Pfam" id="PF12937">
    <property type="entry name" value="F-box-like"/>
    <property type="match status" value="1"/>
</dbReference>
<evidence type="ECO:0000313" key="3">
    <source>
        <dbReference type="EMBL" id="RHN55676.1"/>
    </source>
</evidence>
<dbReference type="CDD" id="cd22157">
    <property type="entry name" value="F-box_AtFBW1-like"/>
    <property type="match status" value="1"/>
</dbReference>
<dbReference type="NCBIfam" id="TIGR01640">
    <property type="entry name" value="F_box_assoc_1"/>
    <property type="match status" value="1"/>
</dbReference>
<evidence type="ECO:0000256" key="1">
    <source>
        <dbReference type="SAM" id="SignalP"/>
    </source>
</evidence>
<comment type="caution">
    <text evidence="3">The sequence shown here is derived from an EMBL/GenBank/DDBJ whole genome shotgun (WGS) entry which is preliminary data.</text>
</comment>
<dbReference type="Pfam" id="PF07734">
    <property type="entry name" value="FBA_1"/>
    <property type="match status" value="1"/>
</dbReference>
<sequence length="433" mass="50554">MLSFCFFYFLLFLAFKKIQFSKLALFFKPVQKPKRNNVSTSMENLPHELVSNILSRLPSRELLKNKLVCKTWYNLITDSHFTNNYYSFHNQLQNQEEHLLVIRRPFISSLKTTISLHSSTFNDPKKNVCSSLLNPPEQYNSEHKYWSEIMGPCNGIYLLQGNPNVLMNASLQQFKALPESHLTDSNGIYSLTDYASFGFDPKTNDYKVIVLKDLWLKETDERQKGYWTGELYSLNSNSWKKLDAETLPLPIEICGSSSSSSSRVYTYVNNCCHWWSFVNNHDESQGMNQDFVLSFDIVNEVFRKIKVPRICESSQETFVTLAPFEESSTIGFIVNPIRGNVKHFDVWVMRDYWDEGSWIKQYSVGSIELEIDRLMGFIGSNRFLWKCNDDELVLHEHDSQKRRDIKVKDYGKYDDSFRAVVYKESLVSLQRGK</sequence>
<dbReference type="PANTHER" id="PTHR31672">
    <property type="entry name" value="BNACNNG10540D PROTEIN"/>
    <property type="match status" value="1"/>
</dbReference>
<dbReference type="EMBL" id="PSQE01000005">
    <property type="protein sequence ID" value="RHN55676.1"/>
    <property type="molecule type" value="Genomic_DNA"/>
</dbReference>
<gene>
    <name evidence="3" type="ORF">MtrunA17_Chr5g0420521</name>
</gene>
<dbReference type="Gramene" id="rna30896">
    <property type="protein sequence ID" value="RHN55676.1"/>
    <property type="gene ID" value="gene30896"/>
</dbReference>
<name>A0A396HQQ0_MEDTR</name>